<dbReference type="SMART" id="SM00829">
    <property type="entry name" value="PKS_ER"/>
    <property type="match status" value="1"/>
</dbReference>
<dbReference type="GO" id="GO:0004315">
    <property type="term" value="F:3-oxoacyl-[acyl-carrier-protein] synthase activity"/>
    <property type="evidence" value="ECO:0007669"/>
    <property type="project" value="UniProtKB-EC"/>
</dbReference>
<dbReference type="Gene3D" id="3.40.47.10">
    <property type="match status" value="1"/>
</dbReference>
<comment type="catalytic activity">
    <reaction evidence="27">
        <text>a (3R)-hydroxyacyl-[ACP] = a (2E)-enoyl-[ACP] + H2O</text>
        <dbReference type="Rhea" id="RHEA:13097"/>
        <dbReference type="Rhea" id="RHEA-COMP:9925"/>
        <dbReference type="Rhea" id="RHEA-COMP:9945"/>
        <dbReference type="ChEBI" id="CHEBI:15377"/>
        <dbReference type="ChEBI" id="CHEBI:78784"/>
        <dbReference type="ChEBI" id="CHEBI:78827"/>
        <dbReference type="EC" id="4.2.1.59"/>
    </reaction>
    <physiologicalReaction direction="left-to-right" evidence="27">
        <dbReference type="Rhea" id="RHEA:13098"/>
    </physiologicalReaction>
</comment>
<comment type="catalytic activity">
    <reaction evidence="50">
        <text>3-oxohexanoyl-[ACP] + NADPH + H(+) = (3R)-hydroxyhexanoyl-[ACP] + NADP(+)</text>
        <dbReference type="Rhea" id="RHEA:41824"/>
        <dbReference type="Rhea" id="RHEA-COMP:9629"/>
        <dbReference type="Rhea" id="RHEA-COMP:9630"/>
        <dbReference type="ChEBI" id="CHEBI:15378"/>
        <dbReference type="ChEBI" id="CHEBI:57783"/>
        <dbReference type="ChEBI" id="CHEBI:58349"/>
        <dbReference type="ChEBI" id="CHEBI:78456"/>
        <dbReference type="ChEBI" id="CHEBI:78457"/>
    </reaction>
    <physiologicalReaction direction="left-to-right" evidence="50">
        <dbReference type="Rhea" id="RHEA:41825"/>
    </physiologicalReaction>
</comment>
<evidence type="ECO:0000256" key="29">
    <source>
        <dbReference type="ARBA" id="ARBA00023399"/>
    </source>
</evidence>
<comment type="catalytic activity">
    <reaction evidence="54">
        <text>3-oxotetradecanoyl-[ACP] + NADPH + H(+) = (3R)-hydroxytetradecanoyl-[ACP] + NADP(+)</text>
        <dbReference type="Rhea" id="RHEA:41888"/>
        <dbReference type="Rhea" id="RHEA-COMP:9645"/>
        <dbReference type="Rhea" id="RHEA-COMP:9646"/>
        <dbReference type="ChEBI" id="CHEBI:15378"/>
        <dbReference type="ChEBI" id="CHEBI:57783"/>
        <dbReference type="ChEBI" id="CHEBI:58349"/>
        <dbReference type="ChEBI" id="CHEBI:78473"/>
        <dbReference type="ChEBI" id="CHEBI:78474"/>
    </reaction>
    <physiologicalReaction direction="left-to-right" evidence="54">
        <dbReference type="Rhea" id="RHEA:41889"/>
    </physiologicalReaction>
</comment>
<dbReference type="InterPro" id="IPR036291">
    <property type="entry name" value="NAD(P)-bd_dom_sf"/>
</dbReference>
<comment type="catalytic activity">
    <reaction evidence="38">
        <text>tetradecanoyl-[ACP] + malonyl-[ACP] + H(+) = 3-oxohexadecanoyl-[ACP] + holo-[ACP] + CO2</text>
        <dbReference type="Rhea" id="RHEA:41900"/>
        <dbReference type="Rhea" id="RHEA-COMP:9623"/>
        <dbReference type="Rhea" id="RHEA-COMP:9648"/>
        <dbReference type="Rhea" id="RHEA-COMP:9649"/>
        <dbReference type="Rhea" id="RHEA-COMP:9685"/>
        <dbReference type="ChEBI" id="CHEBI:15378"/>
        <dbReference type="ChEBI" id="CHEBI:16526"/>
        <dbReference type="ChEBI" id="CHEBI:64479"/>
        <dbReference type="ChEBI" id="CHEBI:78449"/>
        <dbReference type="ChEBI" id="CHEBI:78477"/>
        <dbReference type="ChEBI" id="CHEBI:78478"/>
    </reaction>
    <physiologicalReaction direction="left-to-right" evidence="38">
        <dbReference type="Rhea" id="RHEA:41901"/>
    </physiologicalReaction>
</comment>
<dbReference type="GO" id="GO:0016297">
    <property type="term" value="F:fatty acyl-[ACP] hydrolase activity"/>
    <property type="evidence" value="ECO:0007669"/>
    <property type="project" value="UniProtKB-EC"/>
</dbReference>
<evidence type="ECO:0000256" key="1">
    <source>
        <dbReference type="ARBA" id="ARBA00005189"/>
    </source>
</evidence>
<evidence type="ECO:0000256" key="44">
    <source>
        <dbReference type="ARBA" id="ARBA00047961"/>
    </source>
</evidence>
<evidence type="ECO:0000256" key="16">
    <source>
        <dbReference type="ARBA" id="ARBA00022898"/>
    </source>
</evidence>
<evidence type="ECO:0000256" key="9">
    <source>
        <dbReference type="ARBA" id="ARBA00022516"/>
    </source>
</evidence>
<keyword evidence="67" id="KW-1185">Reference proteome</keyword>
<comment type="catalytic activity">
    <reaction evidence="57">
        <text>(2E)-tetradecenoyl-[ACP] + NADPH + H(+) = tetradecanoyl-[ACP] + NADP(+)</text>
        <dbReference type="Rhea" id="RHEA:41896"/>
        <dbReference type="Rhea" id="RHEA-COMP:9647"/>
        <dbReference type="Rhea" id="RHEA-COMP:9648"/>
        <dbReference type="ChEBI" id="CHEBI:15378"/>
        <dbReference type="ChEBI" id="CHEBI:57783"/>
        <dbReference type="ChEBI" id="CHEBI:58349"/>
        <dbReference type="ChEBI" id="CHEBI:78475"/>
        <dbReference type="ChEBI" id="CHEBI:78477"/>
    </reaction>
    <physiologicalReaction direction="left-to-right" evidence="57">
        <dbReference type="Rhea" id="RHEA:41897"/>
    </physiologicalReaction>
</comment>
<evidence type="ECO:0000256" key="33">
    <source>
        <dbReference type="ARBA" id="ARBA00044883"/>
    </source>
</evidence>
<evidence type="ECO:0000256" key="4">
    <source>
        <dbReference type="ARBA" id="ARBA00012873"/>
    </source>
</evidence>
<evidence type="ECO:0000256" key="34">
    <source>
        <dbReference type="ARBA" id="ARBA00047300"/>
    </source>
</evidence>
<keyword evidence="10" id="KW-0597">Phosphoprotein</keyword>
<dbReference type="GO" id="GO:0004316">
    <property type="term" value="F:3-oxoacyl-[acyl-carrier-protein] reductase (NADPH) activity"/>
    <property type="evidence" value="ECO:0007669"/>
    <property type="project" value="UniProtKB-EC"/>
</dbReference>
<dbReference type="CDD" id="cd00833">
    <property type="entry name" value="PKS"/>
    <property type="match status" value="1"/>
</dbReference>
<evidence type="ECO:0000256" key="45">
    <source>
        <dbReference type="ARBA" id="ARBA00048051"/>
    </source>
</evidence>
<evidence type="ECO:0000256" key="41">
    <source>
        <dbReference type="ARBA" id="ARBA00047810"/>
    </source>
</evidence>
<keyword evidence="9" id="KW-0444">Lipid biosynthesis</keyword>
<dbReference type="GO" id="GO:0019171">
    <property type="term" value="F:(3R)-hydroxyacyl-[acyl-carrier-protein] dehydratase activity"/>
    <property type="evidence" value="ECO:0007669"/>
    <property type="project" value="UniProtKB-EC"/>
</dbReference>
<comment type="catalytic activity">
    <reaction evidence="41">
        <text>(2E)-hexadecenoyl-[ACP] + NADPH + H(+) = hexadecanoyl-[ACP] + NADP(+)</text>
        <dbReference type="Rhea" id="RHEA:41912"/>
        <dbReference type="Rhea" id="RHEA-COMP:9651"/>
        <dbReference type="Rhea" id="RHEA-COMP:9652"/>
        <dbReference type="ChEBI" id="CHEBI:15378"/>
        <dbReference type="ChEBI" id="CHEBI:57783"/>
        <dbReference type="ChEBI" id="CHEBI:58349"/>
        <dbReference type="ChEBI" id="CHEBI:78481"/>
        <dbReference type="ChEBI" id="CHEBI:78483"/>
    </reaction>
    <physiologicalReaction direction="left-to-right" evidence="41">
        <dbReference type="Rhea" id="RHEA:41913"/>
    </physiologicalReaction>
</comment>
<evidence type="ECO:0000256" key="30">
    <source>
        <dbReference type="ARBA" id="ARBA00023401"/>
    </source>
</evidence>
<evidence type="ECO:0000256" key="36">
    <source>
        <dbReference type="ARBA" id="ARBA00047400"/>
    </source>
</evidence>
<evidence type="ECO:0000313" key="66">
    <source>
        <dbReference type="EMBL" id="KAJ8915050.1"/>
    </source>
</evidence>
<evidence type="ECO:0000256" key="54">
    <source>
        <dbReference type="ARBA" id="ARBA00048935"/>
    </source>
</evidence>
<evidence type="ECO:0000256" key="13">
    <source>
        <dbReference type="ARBA" id="ARBA00022801"/>
    </source>
</evidence>
<dbReference type="GO" id="GO:0006633">
    <property type="term" value="P:fatty acid biosynthetic process"/>
    <property type="evidence" value="ECO:0007669"/>
    <property type="project" value="UniProtKB-KW"/>
</dbReference>
<comment type="catalytic activity">
    <reaction evidence="31">
        <text>(3R)-hydroxybutanoyl-[ACP] = (2E)-butenoyl-[ACP] + H2O</text>
        <dbReference type="Rhea" id="RHEA:41808"/>
        <dbReference type="Rhea" id="RHEA-COMP:9626"/>
        <dbReference type="Rhea" id="RHEA-COMP:9627"/>
        <dbReference type="ChEBI" id="CHEBI:15377"/>
        <dbReference type="ChEBI" id="CHEBI:78451"/>
        <dbReference type="ChEBI" id="CHEBI:78453"/>
    </reaction>
    <physiologicalReaction direction="left-to-right" evidence="31">
        <dbReference type="Rhea" id="RHEA:41809"/>
    </physiologicalReaction>
</comment>
<keyword evidence="11" id="KW-0808">Transferase</keyword>
<dbReference type="Gene3D" id="1.10.1200.10">
    <property type="entry name" value="ACP-like"/>
    <property type="match status" value="1"/>
</dbReference>
<evidence type="ECO:0000256" key="42">
    <source>
        <dbReference type="ARBA" id="ARBA00047897"/>
    </source>
</evidence>
<dbReference type="EC" id="2.3.1.85" evidence="4"/>
<dbReference type="EC" id="3.1.2.14" evidence="3"/>
<dbReference type="SUPFAM" id="SSF52151">
    <property type="entry name" value="FabD/lysophospholipase-like"/>
    <property type="match status" value="1"/>
</dbReference>
<dbReference type="SUPFAM" id="SSF47336">
    <property type="entry name" value="ACP-like"/>
    <property type="match status" value="1"/>
</dbReference>
<dbReference type="InterPro" id="IPR001227">
    <property type="entry name" value="Ac_transferase_dom_sf"/>
</dbReference>
<evidence type="ECO:0000256" key="7">
    <source>
        <dbReference type="ARBA" id="ARBA00018769"/>
    </source>
</evidence>
<name>A0AAV8VMH3_9CUCU</name>
<dbReference type="GO" id="GO:0004313">
    <property type="term" value="F:[acyl-carrier-protein] S-acetyltransferase activity"/>
    <property type="evidence" value="ECO:0007669"/>
    <property type="project" value="UniProtKB-EC"/>
</dbReference>
<comment type="catalytic activity">
    <reaction evidence="25">
        <text>(3R)-hydroxyhexanoyl-[ACP] = (2E)-hexenoyl-[ACP] + H2O</text>
        <dbReference type="Rhea" id="RHEA:41828"/>
        <dbReference type="Rhea" id="RHEA-COMP:9630"/>
        <dbReference type="Rhea" id="RHEA-COMP:9631"/>
        <dbReference type="ChEBI" id="CHEBI:15377"/>
        <dbReference type="ChEBI" id="CHEBI:78457"/>
        <dbReference type="ChEBI" id="CHEBI:78458"/>
    </reaction>
    <physiologicalReaction direction="left-to-right" evidence="25">
        <dbReference type="Rhea" id="RHEA:41829"/>
    </physiologicalReaction>
</comment>
<comment type="pathway">
    <text evidence="1">Lipid metabolism.</text>
</comment>
<keyword evidence="22" id="KW-0511">Multifunctional enzyme</keyword>
<keyword evidence="8" id="KW-0596">Phosphopantetheine</keyword>
<dbReference type="SUPFAM" id="SSF53474">
    <property type="entry name" value="alpha/beta-Hydrolases"/>
    <property type="match status" value="1"/>
</dbReference>
<evidence type="ECO:0000256" key="27">
    <source>
        <dbReference type="ARBA" id="ARBA00023394"/>
    </source>
</evidence>
<keyword evidence="20" id="KW-0443">Lipid metabolism</keyword>
<evidence type="ECO:0000256" key="19">
    <source>
        <dbReference type="ARBA" id="ARBA00023027"/>
    </source>
</evidence>
<evidence type="ECO:0000256" key="61">
    <source>
        <dbReference type="ARBA" id="ARBA00049449"/>
    </source>
</evidence>
<dbReference type="SMART" id="SM00827">
    <property type="entry name" value="PKS_AT"/>
    <property type="match status" value="1"/>
</dbReference>
<dbReference type="PANTHER" id="PTHR43775:SF7">
    <property type="entry name" value="FATTY ACID SYNTHASE"/>
    <property type="match status" value="1"/>
</dbReference>
<dbReference type="SMART" id="SM00825">
    <property type="entry name" value="PKS_KS"/>
    <property type="match status" value="1"/>
</dbReference>
<evidence type="ECO:0000256" key="52">
    <source>
        <dbReference type="ARBA" id="ARBA00048691"/>
    </source>
</evidence>
<dbReference type="PROSITE" id="PS52004">
    <property type="entry name" value="KS3_2"/>
    <property type="match status" value="1"/>
</dbReference>
<comment type="catalytic activity">
    <reaction evidence="28">
        <text>(3R)-hydroxytetradecanoyl-[ACP] = (2E)-tetradecenoyl-[ACP] + H2O</text>
        <dbReference type="Rhea" id="RHEA:41892"/>
        <dbReference type="Rhea" id="RHEA-COMP:9646"/>
        <dbReference type="Rhea" id="RHEA-COMP:9647"/>
        <dbReference type="ChEBI" id="CHEBI:15377"/>
        <dbReference type="ChEBI" id="CHEBI:78474"/>
        <dbReference type="ChEBI" id="CHEBI:78475"/>
    </reaction>
    <physiologicalReaction direction="left-to-right" evidence="28">
        <dbReference type="Rhea" id="RHEA:41893"/>
    </physiologicalReaction>
</comment>
<comment type="catalytic activity">
    <reaction evidence="29">
        <text>(3R)-hydroxyoctadecanoyl-[ACP] = (2E)-octadecenoyl-[ACP] + H2O</text>
        <dbReference type="Rhea" id="RHEA:41924"/>
        <dbReference type="Rhea" id="RHEA-COMP:9654"/>
        <dbReference type="Rhea" id="RHEA-COMP:9655"/>
        <dbReference type="ChEBI" id="CHEBI:15377"/>
        <dbReference type="ChEBI" id="CHEBI:78488"/>
        <dbReference type="ChEBI" id="CHEBI:78489"/>
    </reaction>
    <physiologicalReaction direction="left-to-right" evidence="29">
        <dbReference type="Rhea" id="RHEA:41925"/>
    </physiologicalReaction>
</comment>
<dbReference type="InterPro" id="IPR018201">
    <property type="entry name" value="Ketoacyl_synth_AS"/>
</dbReference>
<evidence type="ECO:0000256" key="25">
    <source>
        <dbReference type="ARBA" id="ARBA00023373"/>
    </source>
</evidence>
<evidence type="ECO:0000256" key="14">
    <source>
        <dbReference type="ARBA" id="ARBA00022832"/>
    </source>
</evidence>
<evidence type="ECO:0000256" key="46">
    <source>
        <dbReference type="ARBA" id="ARBA00048281"/>
    </source>
</evidence>
<comment type="catalytic activity">
    <reaction evidence="61">
        <text>butanoyl-[ACP] + malonyl-[ACP] + H(+) = 3-oxohexanoyl-[ACP] + holo-[ACP] + CO2</text>
        <dbReference type="Rhea" id="RHEA:41820"/>
        <dbReference type="Rhea" id="RHEA-COMP:9623"/>
        <dbReference type="Rhea" id="RHEA-COMP:9628"/>
        <dbReference type="Rhea" id="RHEA-COMP:9629"/>
        <dbReference type="Rhea" id="RHEA-COMP:9685"/>
        <dbReference type="ChEBI" id="CHEBI:15378"/>
        <dbReference type="ChEBI" id="CHEBI:16526"/>
        <dbReference type="ChEBI" id="CHEBI:64479"/>
        <dbReference type="ChEBI" id="CHEBI:78449"/>
        <dbReference type="ChEBI" id="CHEBI:78454"/>
        <dbReference type="ChEBI" id="CHEBI:78456"/>
    </reaction>
    <physiologicalReaction direction="left-to-right" evidence="61">
        <dbReference type="Rhea" id="RHEA:41821"/>
    </physiologicalReaction>
</comment>
<dbReference type="PANTHER" id="PTHR43775">
    <property type="entry name" value="FATTY ACID SYNTHASE"/>
    <property type="match status" value="1"/>
</dbReference>
<dbReference type="InterPro" id="IPR049391">
    <property type="entry name" value="FAS_pseudo-KR"/>
</dbReference>
<gene>
    <name evidence="66" type="ORF">NQ315_016025</name>
</gene>
<evidence type="ECO:0000256" key="39">
    <source>
        <dbReference type="ARBA" id="ARBA00047500"/>
    </source>
</evidence>
<dbReference type="InterPro" id="IPR016036">
    <property type="entry name" value="Malonyl_transacylase_ACP-bd"/>
</dbReference>
<evidence type="ECO:0000259" key="64">
    <source>
        <dbReference type="PROSITE" id="PS50075"/>
    </source>
</evidence>
<evidence type="ECO:0000256" key="60">
    <source>
        <dbReference type="ARBA" id="ARBA00049422"/>
    </source>
</evidence>
<dbReference type="InterPro" id="IPR016035">
    <property type="entry name" value="Acyl_Trfase/lysoPLipase"/>
</dbReference>
<dbReference type="Proteomes" id="UP001159042">
    <property type="component" value="Unassembled WGS sequence"/>
</dbReference>
<evidence type="ECO:0000256" key="63">
    <source>
        <dbReference type="ARBA" id="ARBA00049533"/>
    </source>
</evidence>
<dbReference type="Pfam" id="PF00698">
    <property type="entry name" value="Acyl_transf_1"/>
    <property type="match status" value="1"/>
</dbReference>
<keyword evidence="18" id="KW-0560">Oxidoreductase</keyword>
<dbReference type="Gene3D" id="3.90.180.10">
    <property type="entry name" value="Medium-chain alcohol dehydrogenases, catalytic domain"/>
    <property type="match status" value="1"/>
</dbReference>
<dbReference type="InterPro" id="IPR020841">
    <property type="entry name" value="PKS_Beta-ketoAc_synthase_dom"/>
</dbReference>
<dbReference type="InterPro" id="IPR042104">
    <property type="entry name" value="PKS_dehydratase_sf"/>
</dbReference>
<evidence type="ECO:0000256" key="26">
    <source>
        <dbReference type="ARBA" id="ARBA00023388"/>
    </source>
</evidence>
<comment type="catalytic activity">
    <reaction evidence="51">
        <text>a 2,3-saturated acyl-[ACP] + NADP(+) = a (2E)-enoyl-[ACP] + NADPH + H(+)</text>
        <dbReference type="Rhea" id="RHEA:22564"/>
        <dbReference type="Rhea" id="RHEA-COMP:9925"/>
        <dbReference type="Rhea" id="RHEA-COMP:9926"/>
        <dbReference type="ChEBI" id="CHEBI:15378"/>
        <dbReference type="ChEBI" id="CHEBI:57783"/>
        <dbReference type="ChEBI" id="CHEBI:58349"/>
        <dbReference type="ChEBI" id="CHEBI:78784"/>
        <dbReference type="ChEBI" id="CHEBI:78785"/>
        <dbReference type="EC" id="1.3.1.39"/>
    </reaction>
    <physiologicalReaction direction="right-to-left" evidence="51">
        <dbReference type="Rhea" id="RHEA:22566"/>
    </physiologicalReaction>
</comment>
<comment type="catalytic activity">
    <reaction evidence="60">
        <text>3-oxooctanoyl-[ACP] + NADPH + H(+) = (3R)-hydroxyoctanoyl-[ACP] + NADP(+)</text>
        <dbReference type="Rhea" id="RHEA:41840"/>
        <dbReference type="Rhea" id="RHEA-COMP:9633"/>
        <dbReference type="Rhea" id="RHEA-COMP:9634"/>
        <dbReference type="ChEBI" id="CHEBI:15378"/>
        <dbReference type="ChEBI" id="CHEBI:57783"/>
        <dbReference type="ChEBI" id="CHEBI:58349"/>
        <dbReference type="ChEBI" id="CHEBI:78460"/>
        <dbReference type="ChEBI" id="CHEBI:78461"/>
    </reaction>
    <physiologicalReaction direction="left-to-right" evidence="60">
        <dbReference type="Rhea" id="RHEA:41841"/>
    </physiologicalReaction>
</comment>
<dbReference type="SUPFAM" id="SSF55048">
    <property type="entry name" value="Probable ACP-binding domain of malonyl-CoA ACP transacylase"/>
    <property type="match status" value="1"/>
</dbReference>
<dbReference type="InterPro" id="IPR009081">
    <property type="entry name" value="PP-bd_ACP"/>
</dbReference>
<comment type="catalytic activity">
    <reaction evidence="42">
        <text>(2E)-hexenoyl-[ACP] + NADPH + H(+) = hexanoyl-[ACP] + NADP(+)</text>
        <dbReference type="Rhea" id="RHEA:41832"/>
        <dbReference type="Rhea" id="RHEA-COMP:9631"/>
        <dbReference type="Rhea" id="RHEA-COMP:9632"/>
        <dbReference type="ChEBI" id="CHEBI:15378"/>
        <dbReference type="ChEBI" id="CHEBI:57783"/>
        <dbReference type="ChEBI" id="CHEBI:58349"/>
        <dbReference type="ChEBI" id="CHEBI:78458"/>
        <dbReference type="ChEBI" id="CHEBI:78459"/>
    </reaction>
    <physiologicalReaction direction="left-to-right" evidence="42">
        <dbReference type="Rhea" id="RHEA:41833"/>
    </physiologicalReaction>
</comment>
<evidence type="ECO:0000256" key="35">
    <source>
        <dbReference type="ARBA" id="ARBA00047394"/>
    </source>
</evidence>
<dbReference type="Pfam" id="PF08659">
    <property type="entry name" value="KR"/>
    <property type="match status" value="1"/>
</dbReference>
<comment type="catalytic activity">
    <reaction evidence="37">
        <text>3-oxodecanoyl-[ACP] + NADPH + H(+) = (3R)-hydroxydecanoyl-[ACP] + NADP(+)</text>
        <dbReference type="Rhea" id="RHEA:41856"/>
        <dbReference type="Rhea" id="RHEA-COMP:9637"/>
        <dbReference type="Rhea" id="RHEA-COMP:9638"/>
        <dbReference type="ChEBI" id="CHEBI:15378"/>
        <dbReference type="ChEBI" id="CHEBI:57783"/>
        <dbReference type="ChEBI" id="CHEBI:58349"/>
        <dbReference type="ChEBI" id="CHEBI:78464"/>
        <dbReference type="ChEBI" id="CHEBI:78466"/>
    </reaction>
    <physiologicalReaction direction="left-to-right" evidence="37">
        <dbReference type="Rhea" id="RHEA:41857"/>
    </physiologicalReaction>
</comment>
<dbReference type="CDD" id="cd05195">
    <property type="entry name" value="enoyl_red"/>
    <property type="match status" value="1"/>
</dbReference>
<evidence type="ECO:0000256" key="22">
    <source>
        <dbReference type="ARBA" id="ARBA00023268"/>
    </source>
</evidence>
<dbReference type="Pfam" id="PF21089">
    <property type="entry name" value="PKS_DH_N"/>
    <property type="match status" value="1"/>
</dbReference>
<proteinExistence type="predicted"/>
<comment type="catalytic activity">
    <reaction evidence="39">
        <text>(2E)-butenoyl-[ACP] + NADPH + H(+) = butanoyl-[ACP] + NADP(+)</text>
        <dbReference type="Rhea" id="RHEA:41812"/>
        <dbReference type="Rhea" id="RHEA-COMP:9627"/>
        <dbReference type="Rhea" id="RHEA-COMP:9628"/>
        <dbReference type="ChEBI" id="CHEBI:15378"/>
        <dbReference type="ChEBI" id="CHEBI:57783"/>
        <dbReference type="ChEBI" id="CHEBI:58349"/>
        <dbReference type="ChEBI" id="CHEBI:78453"/>
        <dbReference type="ChEBI" id="CHEBI:78454"/>
    </reaction>
    <physiologicalReaction direction="left-to-right" evidence="39">
        <dbReference type="Rhea" id="RHEA:41813"/>
    </physiologicalReaction>
</comment>
<evidence type="ECO:0000256" key="18">
    <source>
        <dbReference type="ARBA" id="ARBA00023002"/>
    </source>
</evidence>
<comment type="catalytic activity">
    <reaction evidence="34">
        <text>3-oxooctadecanoyl-[ACP] + NADPH + H(+) = (3R)-hydroxyoctadecanoyl-[ACP] + NADP(+)</text>
        <dbReference type="Rhea" id="RHEA:41920"/>
        <dbReference type="Rhea" id="RHEA-COMP:9653"/>
        <dbReference type="Rhea" id="RHEA-COMP:9654"/>
        <dbReference type="ChEBI" id="CHEBI:15378"/>
        <dbReference type="ChEBI" id="CHEBI:57783"/>
        <dbReference type="ChEBI" id="CHEBI:58349"/>
        <dbReference type="ChEBI" id="CHEBI:78487"/>
        <dbReference type="ChEBI" id="CHEBI:78488"/>
    </reaction>
    <physiologicalReaction direction="left-to-right" evidence="34">
        <dbReference type="Rhea" id="RHEA:41921"/>
    </physiologicalReaction>
</comment>
<dbReference type="InterPro" id="IPR050091">
    <property type="entry name" value="PKS_NRPS_Biosynth_Enz"/>
</dbReference>
<dbReference type="Pfam" id="PF21149">
    <property type="entry name" value="FAS_pseudo-KR"/>
    <property type="match status" value="1"/>
</dbReference>
<dbReference type="Gene3D" id="3.40.50.720">
    <property type="entry name" value="NAD(P)-binding Rossmann-like Domain"/>
    <property type="match status" value="1"/>
</dbReference>
<dbReference type="EC" id="1.3.1.39" evidence="2"/>
<evidence type="ECO:0000256" key="62">
    <source>
        <dbReference type="ARBA" id="ARBA00049521"/>
    </source>
</evidence>
<evidence type="ECO:0000256" key="32">
    <source>
        <dbReference type="ARBA" id="ARBA00023442"/>
    </source>
</evidence>
<dbReference type="InterPro" id="IPR029058">
    <property type="entry name" value="AB_hydrolase_fold"/>
</dbReference>
<comment type="catalytic activity">
    <reaction evidence="40">
        <text>dodecanoyl-[ACP] + malonyl-[ACP] + H(+) = 3-oxotetradecanoyl-[ACP] + holo-[ACP] + CO2</text>
        <dbReference type="Rhea" id="RHEA:41884"/>
        <dbReference type="Rhea" id="RHEA-COMP:9623"/>
        <dbReference type="Rhea" id="RHEA-COMP:9644"/>
        <dbReference type="Rhea" id="RHEA-COMP:9645"/>
        <dbReference type="Rhea" id="RHEA-COMP:9685"/>
        <dbReference type="ChEBI" id="CHEBI:15378"/>
        <dbReference type="ChEBI" id="CHEBI:16526"/>
        <dbReference type="ChEBI" id="CHEBI:64479"/>
        <dbReference type="ChEBI" id="CHEBI:65264"/>
        <dbReference type="ChEBI" id="CHEBI:78449"/>
        <dbReference type="ChEBI" id="CHEBI:78473"/>
    </reaction>
    <physiologicalReaction direction="left-to-right" evidence="40">
        <dbReference type="Rhea" id="RHEA:41885"/>
    </physiologicalReaction>
</comment>
<dbReference type="GO" id="GO:0141148">
    <property type="term" value="F:enoyl-[acyl-carrier-protein] reductase (NADPH) activity"/>
    <property type="evidence" value="ECO:0007669"/>
    <property type="project" value="UniProtKB-EC"/>
</dbReference>
<evidence type="ECO:0000256" key="24">
    <source>
        <dbReference type="ARBA" id="ARBA00023351"/>
    </source>
</evidence>
<comment type="caution">
    <text evidence="66">The sequence shown here is derived from an EMBL/GenBank/DDBJ whole genome shotgun (WGS) entry which is preliminary data.</text>
</comment>
<evidence type="ECO:0000256" key="31">
    <source>
        <dbReference type="ARBA" id="ARBA00023402"/>
    </source>
</evidence>
<dbReference type="Pfam" id="PF00109">
    <property type="entry name" value="ketoacyl-synt"/>
    <property type="match status" value="1"/>
</dbReference>
<feature type="non-terminal residue" evidence="66">
    <location>
        <position position="1"/>
    </location>
</feature>
<dbReference type="InterPro" id="IPR057326">
    <property type="entry name" value="KR_dom"/>
</dbReference>
<dbReference type="Pfam" id="PF02801">
    <property type="entry name" value="Ketoacyl-synt_C"/>
    <property type="match status" value="1"/>
</dbReference>
<comment type="catalytic activity">
    <reaction evidence="62">
        <text>(2E)-decenoyl-[ACP] + NADPH + H(+) = decanoyl-[ACP] + NADP(+)</text>
        <dbReference type="Rhea" id="RHEA:41864"/>
        <dbReference type="Rhea" id="RHEA-COMP:9639"/>
        <dbReference type="Rhea" id="RHEA-COMP:9640"/>
        <dbReference type="ChEBI" id="CHEBI:15378"/>
        <dbReference type="ChEBI" id="CHEBI:57783"/>
        <dbReference type="ChEBI" id="CHEBI:58349"/>
        <dbReference type="ChEBI" id="CHEBI:78467"/>
        <dbReference type="ChEBI" id="CHEBI:78468"/>
    </reaction>
    <physiologicalReaction direction="left-to-right" evidence="62">
        <dbReference type="Rhea" id="RHEA:41865"/>
    </physiologicalReaction>
</comment>
<evidence type="ECO:0000256" key="50">
    <source>
        <dbReference type="ARBA" id="ARBA00048571"/>
    </source>
</evidence>
<comment type="catalytic activity">
    <reaction evidence="53">
        <text>hexadecanoyl-[ACP] + H2O = hexadecanoate + holo-[ACP] + H(+)</text>
        <dbReference type="Rhea" id="RHEA:41932"/>
        <dbReference type="Rhea" id="RHEA-COMP:9652"/>
        <dbReference type="Rhea" id="RHEA-COMP:9685"/>
        <dbReference type="ChEBI" id="CHEBI:7896"/>
        <dbReference type="ChEBI" id="CHEBI:15377"/>
        <dbReference type="ChEBI" id="CHEBI:15378"/>
        <dbReference type="ChEBI" id="CHEBI:64479"/>
        <dbReference type="ChEBI" id="CHEBI:78483"/>
        <dbReference type="EC" id="3.1.2.14"/>
    </reaction>
    <physiologicalReaction direction="left-to-right" evidence="53">
        <dbReference type="Rhea" id="RHEA:41933"/>
    </physiologicalReaction>
</comment>
<reference evidence="66 67" key="1">
    <citation type="journal article" date="2023" name="Insect Mol. Biol.">
        <title>Genome sequencing provides insights into the evolution of gene families encoding plant cell wall-degrading enzymes in longhorned beetles.</title>
        <authorList>
            <person name="Shin N.R."/>
            <person name="Okamura Y."/>
            <person name="Kirsch R."/>
            <person name="Pauchet Y."/>
        </authorList>
    </citation>
    <scope>NUCLEOTIDE SEQUENCE [LARGE SCALE GENOMIC DNA]</scope>
    <source>
        <strain evidence="66">EAD_L_NR</strain>
    </source>
</reference>
<dbReference type="GO" id="GO:0004312">
    <property type="term" value="F:fatty acid synthase activity"/>
    <property type="evidence" value="ECO:0007669"/>
    <property type="project" value="UniProtKB-EC"/>
</dbReference>
<comment type="catalytic activity">
    <reaction evidence="44">
        <text>acetyl-[ACP] + malonyl-[ACP] + H(+) = 3-oxobutanoyl-[ACP] + holo-[ACP] + CO2</text>
        <dbReference type="Rhea" id="RHEA:41800"/>
        <dbReference type="Rhea" id="RHEA-COMP:9621"/>
        <dbReference type="Rhea" id="RHEA-COMP:9623"/>
        <dbReference type="Rhea" id="RHEA-COMP:9625"/>
        <dbReference type="Rhea" id="RHEA-COMP:9685"/>
        <dbReference type="ChEBI" id="CHEBI:15378"/>
        <dbReference type="ChEBI" id="CHEBI:16526"/>
        <dbReference type="ChEBI" id="CHEBI:64479"/>
        <dbReference type="ChEBI" id="CHEBI:78446"/>
        <dbReference type="ChEBI" id="CHEBI:78449"/>
        <dbReference type="ChEBI" id="CHEBI:78450"/>
    </reaction>
    <physiologicalReaction direction="left-to-right" evidence="44">
        <dbReference type="Rhea" id="RHEA:41801"/>
    </physiologicalReaction>
</comment>
<evidence type="ECO:0000256" key="53">
    <source>
        <dbReference type="ARBA" id="ARBA00048704"/>
    </source>
</evidence>
<dbReference type="InterPro" id="IPR032821">
    <property type="entry name" value="PKS_assoc"/>
</dbReference>
<dbReference type="SUPFAM" id="SSF51735">
    <property type="entry name" value="NAD(P)-binding Rossmann-fold domains"/>
    <property type="match status" value="2"/>
</dbReference>
<comment type="catalytic activity">
    <reaction evidence="24">
        <text>(3R)-hydroxydodecanoyl-[ACP] = (2E)-dodecenoyl-[ACP] + H2O</text>
        <dbReference type="Rhea" id="RHEA:41876"/>
        <dbReference type="Rhea" id="RHEA-COMP:9642"/>
        <dbReference type="Rhea" id="RHEA-COMP:9643"/>
        <dbReference type="ChEBI" id="CHEBI:15377"/>
        <dbReference type="ChEBI" id="CHEBI:78470"/>
        <dbReference type="ChEBI" id="CHEBI:78472"/>
    </reaction>
    <physiologicalReaction direction="left-to-right" evidence="24">
        <dbReference type="Rhea" id="RHEA:41877"/>
    </physiologicalReaction>
</comment>
<comment type="catalytic activity">
    <reaction evidence="63">
        <text>octanoyl-[ACP] + malonyl-[ACP] + H(+) = 3-oxodecanoyl-[ACP] + holo-[ACP] + CO2</text>
        <dbReference type="Rhea" id="RHEA:41852"/>
        <dbReference type="Rhea" id="RHEA-COMP:9623"/>
        <dbReference type="Rhea" id="RHEA-COMP:9636"/>
        <dbReference type="Rhea" id="RHEA-COMP:9637"/>
        <dbReference type="Rhea" id="RHEA-COMP:9685"/>
        <dbReference type="ChEBI" id="CHEBI:15378"/>
        <dbReference type="ChEBI" id="CHEBI:16526"/>
        <dbReference type="ChEBI" id="CHEBI:64479"/>
        <dbReference type="ChEBI" id="CHEBI:78449"/>
        <dbReference type="ChEBI" id="CHEBI:78463"/>
        <dbReference type="ChEBI" id="CHEBI:78464"/>
    </reaction>
    <physiologicalReaction direction="left-to-right" evidence="63">
        <dbReference type="Rhea" id="RHEA:41853"/>
    </physiologicalReaction>
</comment>
<dbReference type="InterPro" id="IPR001031">
    <property type="entry name" value="Thioesterase"/>
</dbReference>
<evidence type="ECO:0000256" key="12">
    <source>
        <dbReference type="ARBA" id="ARBA00022799"/>
    </source>
</evidence>
<dbReference type="Pfam" id="PF00975">
    <property type="entry name" value="Thioesterase"/>
    <property type="match status" value="1"/>
</dbReference>
<evidence type="ECO:0000256" key="37">
    <source>
        <dbReference type="ARBA" id="ARBA00047440"/>
    </source>
</evidence>
<comment type="catalytic activity">
    <reaction evidence="46">
        <text>(2E)-dodecenoyl-[ACP] + NADPH + H(+) = dodecanoyl-[ACP] + NADP(+)</text>
        <dbReference type="Rhea" id="RHEA:41880"/>
        <dbReference type="Rhea" id="RHEA-COMP:9643"/>
        <dbReference type="Rhea" id="RHEA-COMP:9644"/>
        <dbReference type="ChEBI" id="CHEBI:15378"/>
        <dbReference type="ChEBI" id="CHEBI:57783"/>
        <dbReference type="ChEBI" id="CHEBI:58349"/>
        <dbReference type="ChEBI" id="CHEBI:65264"/>
        <dbReference type="ChEBI" id="CHEBI:78472"/>
    </reaction>
    <physiologicalReaction direction="left-to-right" evidence="46">
        <dbReference type="Rhea" id="RHEA:41881"/>
    </physiologicalReaction>
</comment>
<evidence type="ECO:0000256" key="40">
    <source>
        <dbReference type="ARBA" id="ARBA00047578"/>
    </source>
</evidence>
<comment type="catalytic activity">
    <reaction evidence="52">
        <text>holo-[ACP] + acetyl-CoA = acetyl-[ACP] + CoA</text>
        <dbReference type="Rhea" id="RHEA:41788"/>
        <dbReference type="Rhea" id="RHEA-COMP:9621"/>
        <dbReference type="Rhea" id="RHEA-COMP:9685"/>
        <dbReference type="ChEBI" id="CHEBI:57287"/>
        <dbReference type="ChEBI" id="CHEBI:57288"/>
        <dbReference type="ChEBI" id="CHEBI:64479"/>
        <dbReference type="ChEBI" id="CHEBI:78446"/>
        <dbReference type="EC" id="2.3.1.38"/>
    </reaction>
    <physiologicalReaction direction="left-to-right" evidence="52">
        <dbReference type="Rhea" id="RHEA:41789"/>
    </physiologicalReaction>
</comment>
<evidence type="ECO:0000256" key="47">
    <source>
        <dbReference type="ARBA" id="ARBA00048289"/>
    </source>
</evidence>
<comment type="catalytic activity">
    <reaction evidence="36">
        <text>a (3R)-hydroxyacyl-[ACP] + NADP(+) = a 3-oxoacyl-[ACP] + NADPH + H(+)</text>
        <dbReference type="Rhea" id="RHEA:17397"/>
        <dbReference type="Rhea" id="RHEA-COMP:9916"/>
        <dbReference type="Rhea" id="RHEA-COMP:9945"/>
        <dbReference type="ChEBI" id="CHEBI:15378"/>
        <dbReference type="ChEBI" id="CHEBI:57783"/>
        <dbReference type="ChEBI" id="CHEBI:58349"/>
        <dbReference type="ChEBI" id="CHEBI:78776"/>
        <dbReference type="ChEBI" id="CHEBI:78827"/>
        <dbReference type="EC" id="1.1.1.100"/>
    </reaction>
    <physiologicalReaction direction="right-to-left" evidence="36">
        <dbReference type="Rhea" id="RHEA:17399"/>
    </physiologicalReaction>
</comment>
<comment type="catalytic activity">
    <reaction evidence="30">
        <text>(3R)-hydroxyhexadecanoyl-[ACP] = (2E)-hexadecenoyl-[ACP] + H2O</text>
        <dbReference type="Rhea" id="RHEA:41908"/>
        <dbReference type="Rhea" id="RHEA-COMP:9650"/>
        <dbReference type="Rhea" id="RHEA-COMP:9651"/>
        <dbReference type="ChEBI" id="CHEBI:15377"/>
        <dbReference type="ChEBI" id="CHEBI:78480"/>
        <dbReference type="ChEBI" id="CHEBI:78481"/>
    </reaction>
    <physiologicalReaction direction="left-to-right" evidence="30">
        <dbReference type="Rhea" id="RHEA:41909"/>
    </physiologicalReaction>
</comment>
<evidence type="ECO:0000256" key="15">
    <source>
        <dbReference type="ARBA" id="ARBA00022857"/>
    </source>
</evidence>
<evidence type="ECO:0000256" key="59">
    <source>
        <dbReference type="ARBA" id="ARBA00049414"/>
    </source>
</evidence>
<comment type="catalytic activity">
    <reaction evidence="49">
        <text>a fatty acyl-[ACP] + malonyl-[ACP] + H(+) = a 3-oxoacyl-[ACP] + holo-[ACP] + CO2</text>
        <dbReference type="Rhea" id="RHEA:22836"/>
        <dbReference type="Rhea" id="RHEA-COMP:9623"/>
        <dbReference type="Rhea" id="RHEA-COMP:9685"/>
        <dbReference type="Rhea" id="RHEA-COMP:9916"/>
        <dbReference type="Rhea" id="RHEA-COMP:14125"/>
        <dbReference type="ChEBI" id="CHEBI:15378"/>
        <dbReference type="ChEBI" id="CHEBI:16526"/>
        <dbReference type="ChEBI" id="CHEBI:64479"/>
        <dbReference type="ChEBI" id="CHEBI:78449"/>
        <dbReference type="ChEBI" id="CHEBI:78776"/>
        <dbReference type="ChEBI" id="CHEBI:138651"/>
        <dbReference type="EC" id="2.3.1.41"/>
    </reaction>
    <physiologicalReaction direction="left-to-right" evidence="49">
        <dbReference type="Rhea" id="RHEA:22837"/>
    </physiologicalReaction>
</comment>
<keyword evidence="14" id="KW-0276">Fatty acid metabolism</keyword>
<dbReference type="EC" id="1.1.1.100" evidence="5"/>
<evidence type="ECO:0000256" key="3">
    <source>
        <dbReference type="ARBA" id="ARBA00012480"/>
    </source>
</evidence>
<dbReference type="SUPFAM" id="SSF50129">
    <property type="entry name" value="GroES-like"/>
    <property type="match status" value="1"/>
</dbReference>
<dbReference type="InterPro" id="IPR013968">
    <property type="entry name" value="PKS_KR"/>
</dbReference>
<evidence type="ECO:0000256" key="57">
    <source>
        <dbReference type="ARBA" id="ARBA00049171"/>
    </source>
</evidence>
<comment type="catalytic activity">
    <reaction evidence="59">
        <text>3-oxohexadecanoyl-[ACP] + NADPH + H(+) = (3R)-hydroxyhexadecanoyl-[ACP] + NADP(+)</text>
        <dbReference type="Rhea" id="RHEA:41904"/>
        <dbReference type="Rhea" id="RHEA-COMP:9649"/>
        <dbReference type="Rhea" id="RHEA-COMP:9650"/>
        <dbReference type="ChEBI" id="CHEBI:15378"/>
        <dbReference type="ChEBI" id="CHEBI:57783"/>
        <dbReference type="ChEBI" id="CHEBI:58349"/>
        <dbReference type="ChEBI" id="CHEBI:78478"/>
        <dbReference type="ChEBI" id="CHEBI:78480"/>
    </reaction>
    <physiologicalReaction direction="left-to-right" evidence="59">
        <dbReference type="Rhea" id="RHEA:41905"/>
    </physiologicalReaction>
</comment>
<keyword evidence="13" id="KW-0378">Hydrolase</keyword>
<keyword evidence="17" id="KW-0007">Acetylation</keyword>
<evidence type="ECO:0000259" key="65">
    <source>
        <dbReference type="PROSITE" id="PS52004"/>
    </source>
</evidence>
<evidence type="ECO:0000256" key="43">
    <source>
        <dbReference type="ARBA" id="ARBA00047953"/>
    </source>
</evidence>
<feature type="domain" description="Carrier" evidence="64">
    <location>
        <begin position="1929"/>
        <end position="2006"/>
    </location>
</feature>
<dbReference type="EMBL" id="JANEYG010000059">
    <property type="protein sequence ID" value="KAJ8915050.1"/>
    <property type="molecule type" value="Genomic_DNA"/>
</dbReference>
<comment type="catalytic activity">
    <reaction evidence="56">
        <text>decanoyl-[ACP] + malonyl-[ACP] + H(+) = 3-oxododecanoyl-[ACP] + holo-[ACP] + CO2</text>
        <dbReference type="Rhea" id="RHEA:41868"/>
        <dbReference type="Rhea" id="RHEA-COMP:9623"/>
        <dbReference type="Rhea" id="RHEA-COMP:9640"/>
        <dbReference type="Rhea" id="RHEA-COMP:9641"/>
        <dbReference type="Rhea" id="RHEA-COMP:9685"/>
        <dbReference type="ChEBI" id="CHEBI:15378"/>
        <dbReference type="ChEBI" id="CHEBI:16526"/>
        <dbReference type="ChEBI" id="CHEBI:64479"/>
        <dbReference type="ChEBI" id="CHEBI:78449"/>
        <dbReference type="ChEBI" id="CHEBI:78468"/>
        <dbReference type="ChEBI" id="CHEBI:78469"/>
    </reaction>
    <physiologicalReaction direction="left-to-right" evidence="56">
        <dbReference type="Rhea" id="RHEA:41869"/>
    </physiologicalReaction>
</comment>
<comment type="catalytic activity">
    <reaction evidence="43">
        <text>3-oxobutanoyl-[ACP] + NADPH + H(+) = (3R)-hydroxybutanoyl-[ACP] + NADP(+)</text>
        <dbReference type="Rhea" id="RHEA:41804"/>
        <dbReference type="Rhea" id="RHEA-COMP:9625"/>
        <dbReference type="Rhea" id="RHEA-COMP:9626"/>
        <dbReference type="ChEBI" id="CHEBI:15378"/>
        <dbReference type="ChEBI" id="CHEBI:57783"/>
        <dbReference type="ChEBI" id="CHEBI:58349"/>
        <dbReference type="ChEBI" id="CHEBI:78450"/>
        <dbReference type="ChEBI" id="CHEBI:78451"/>
    </reaction>
    <physiologicalReaction direction="left-to-right" evidence="43">
        <dbReference type="Rhea" id="RHEA:41805"/>
    </physiologicalReaction>
</comment>
<dbReference type="Gene3D" id="3.40.366.10">
    <property type="entry name" value="Malonyl-Coenzyme A Acyl Carrier Protein, domain 2"/>
    <property type="match status" value="1"/>
</dbReference>
<dbReference type="InterPro" id="IPR020843">
    <property type="entry name" value="ER"/>
</dbReference>
<comment type="catalytic activity">
    <reaction evidence="55">
        <text>(2E)-octadecenoyl-[ACP] + NADPH + H(+) = octadecanoyl-[ACP] + NADP(+)</text>
        <dbReference type="Rhea" id="RHEA:41928"/>
        <dbReference type="Rhea" id="RHEA-COMP:9655"/>
        <dbReference type="Rhea" id="RHEA-COMP:9656"/>
        <dbReference type="ChEBI" id="CHEBI:15378"/>
        <dbReference type="ChEBI" id="CHEBI:57783"/>
        <dbReference type="ChEBI" id="CHEBI:58349"/>
        <dbReference type="ChEBI" id="CHEBI:78489"/>
        <dbReference type="ChEBI" id="CHEBI:78495"/>
    </reaction>
    <physiologicalReaction direction="left-to-right" evidence="55">
        <dbReference type="Rhea" id="RHEA:41929"/>
    </physiologicalReaction>
</comment>
<dbReference type="InterPro" id="IPR016039">
    <property type="entry name" value="Thiolase-like"/>
</dbReference>
<evidence type="ECO:0000256" key="55">
    <source>
        <dbReference type="ARBA" id="ARBA00049019"/>
    </source>
</evidence>
<evidence type="ECO:0000256" key="17">
    <source>
        <dbReference type="ARBA" id="ARBA00022990"/>
    </source>
</evidence>
<comment type="catalytic activity">
    <reaction evidence="47">
        <text>tetradecanoyl-[ACP] + H2O = tetradecanoate + holo-[ACP] + H(+)</text>
        <dbReference type="Rhea" id="RHEA:30123"/>
        <dbReference type="Rhea" id="RHEA-COMP:9648"/>
        <dbReference type="Rhea" id="RHEA-COMP:9685"/>
        <dbReference type="ChEBI" id="CHEBI:15377"/>
        <dbReference type="ChEBI" id="CHEBI:15378"/>
        <dbReference type="ChEBI" id="CHEBI:30807"/>
        <dbReference type="ChEBI" id="CHEBI:64479"/>
        <dbReference type="ChEBI" id="CHEBI:78477"/>
        <dbReference type="EC" id="3.1.2.14"/>
    </reaction>
    <physiologicalReaction direction="left-to-right" evidence="47">
        <dbReference type="Rhea" id="RHEA:30124"/>
    </physiologicalReaction>
</comment>
<dbReference type="Pfam" id="PF16197">
    <property type="entry name" value="KAsynt_C_assoc"/>
    <property type="match status" value="1"/>
</dbReference>
<dbReference type="EC" id="2.3.1.41" evidence="6"/>
<sequence length="2292" mass="256719">SSSHINMEEEIVISGISGRYPECNNIKELKEALLKGVDLITDDETRFPREYLRVMNIPSRMGKMPELDKFDASFFGINPKQAEFMDPRYRILCETVYEAMVDAGVYVGSPIFPHPERMRQREDTQGYMFLGINLSMASNRISYCFDLKGKSYSMDSACSSSLYAFVNAVEDIKNGIVDAAIVSGVQAMFHPQDSSEAVVLNMLAPDGKCKVYSKLRDGFVRSEAVVSLLLQKKNQCRRLYASVIGGLTNTDGYKVEGITYPSSEMQLSLMQQLYAKHGINPDDILYVEGHGTGTPVGDVQELAAINEMFCKNRKTPLFLGSVKSNIGHTEIAASFCSISKLIIAMETGVIPANLHVDPIDTTLPGIKEGKIKVVDKNLPFDGGMVAVNSFGFGGANAHVVLKPNPKPKRESNERPKHRLVQVSGRTEEAVNHLLDEIEKNCDDEEFLALVDEIHKMNIDGHYFRGYVVLGQSPKREISKYSKRRPIWFIYTGMGCQWLNMGRDLMGNDVFRNTIKRCADALMPYGINLEEILTNPKSDTFDDPNNCFTAITSVQIALTDLLWSLDIRPEGFAGHSLGEVGCSYADGNLTPEDAIRLAYGRGYASTCVKMPAGIMAAVGLSKEECLKLLPDDIFIACDNGKTSVTIAGLEDPTLKLVEKLTSKGIFIKKVNSLGFAYHTKYVKDSVPYLHQILEEVLKTPTLRSSKWISTSLADHQRNKHWARYNCAEYHRNNYANPVNFRQLYKHVPEDAIVVEVAPHGLLQSILRKELPSTTTILSLADRNCQDNEERFLSAIGKIYLAGGQPNLKNLYKGVTYPVSRGTKMISPLVKWDHRISWFVPMWKPVDSFGHVTTVNISNERYSYLSGHNVDGTVVMPASGYLELAWRTLARLYLKPIEKLPVVIEDVQFIRTTSLPSKTDIQFSVNIMKQSGYFEISEGGSVVCTGKIYSKPDISCEYSNASFSKASTEELVLAAEDFYKECHLRGYYLEDCFQCLQKCDVHILHGKLKWKGNFSCFLNSMLVMPIVSEVERDYLLLPSAVDKIVIDPVDHLMRASENSDFFISLNKTANTIKSGGIEIRGLVFSKALRRKPAEKTRRLETYDFVAYEMSMDSNFDLVKCLRVVAQIIVENNKCSTSSFKVCYMKKNDPNELMAKIKSTLEEQIMVETEYLNYSKVDSQSNTFDLVVITEDLIAIDAGEIIKCLHNKGMILYLGDITKITVDNMDVIYKATSHRCDLYLLRPKLKSHLKFSVVPINSSNSNCLQEIKNIPVAQSDEVVLLVSHEEDASSLIELMKASTELSSLNCRFVFIEDTNADKFSVEASFYRHQLEKNIIFNILKNGKWGTIVQLPLNVKQEKEVENASVNVSSVGDLSSLLNLFHSSNSVSEHVYVFYSALDVRDGMVANVKLNQTLNHRTVCGINNIGLEYAGITNSGRRVMGLVEHGSLSLQVQNDPELTWDVPSRWSLEEAATIPSAYTVSYYAMLVRGGLQCGKSVLIYKGTSSLGIAAIRIASSMRCTVLTTVENDEDKFYLKEICPQLKVANILCISRNAEFVSMVMEKTNGKGVDLVLNTLSGELLKELLKCVKSKGKFINIGHQEPASYTSAELKLFLENCSVTVDELFQCNSNVKEQITKILAEGIKSGVIQPLPRTILKDNQVEEAFRLLSSEKHKDKVLIELRKDDPETVESPLRTIKATPKVYFCPEKSYIVINGLQGFGTELVDWLIKRGVTKLVVTSNERILTGFQTYCFQRWTKCNVTVEINDDDISTKEGVGKLIASAKQLGPVGGIFDLSLLLKSIWVENQTNEIYEALVNSKIMSACYIDEVTREYCPDLDHFVVFSSFVHLRLFEYEVASCALEKLCKKRRRENFPALLTRWGPIADVGSRNEVSGEKMLAQDGSSCLEALEKFMLQDSVVVSSVVLADEHCESSAVKRRRTAADAVAVILGICDIGIIEEMSTLSQMGLDSLMAAQVKQLLFRNYNLDLNTDEIWNLTFKQLNELSDSTEGKPTLVQKGEERLLYQTVTPILCDEPIIKMHQAETGTRTVFLIHHIQGDVAILDTLASQLNALVYGLQCTKEMDFVSIQEYASYFLKQVKAKQPQGPYFFCGYSFGAVIALELCYSLERHGETVQIVCLDGSPAFATTGLRNHFVKEDKSVDRTAILIYFVSAFTNVDKDKIVKELESTTRWEEQLQIVGDLISAETGLDAELVTVSADRYYKRCLAGLHYQSKISSLNARVLLVKASETFLSSEDYDLQQICKQKVEVMELNGDHQTVVRGENARIISDKINSFRLKS</sequence>
<evidence type="ECO:0000256" key="56">
    <source>
        <dbReference type="ARBA" id="ARBA00049109"/>
    </source>
</evidence>
<keyword evidence="16" id="KW-0663">Pyridoxal phosphate</keyword>
<keyword evidence="12" id="KW-0702">S-nitrosylation</keyword>
<comment type="catalytic activity">
    <reaction evidence="23">
        <text>(3R)-hydroxyoctanoyl-[ACP] = (2E)-octenoyl-[ACP] + H2O</text>
        <dbReference type="Rhea" id="RHEA:41844"/>
        <dbReference type="Rhea" id="RHEA-COMP:9634"/>
        <dbReference type="Rhea" id="RHEA-COMP:9635"/>
        <dbReference type="ChEBI" id="CHEBI:15377"/>
        <dbReference type="ChEBI" id="CHEBI:78461"/>
        <dbReference type="ChEBI" id="CHEBI:78462"/>
    </reaction>
    <physiologicalReaction direction="left-to-right" evidence="23">
        <dbReference type="Rhea" id="RHEA:41845"/>
    </physiologicalReaction>
</comment>
<evidence type="ECO:0000256" key="38">
    <source>
        <dbReference type="ARBA" id="ARBA00047451"/>
    </source>
</evidence>
<dbReference type="InterPro" id="IPR036736">
    <property type="entry name" value="ACP-like_sf"/>
</dbReference>
<dbReference type="PROSITE" id="PS00606">
    <property type="entry name" value="KS3_1"/>
    <property type="match status" value="1"/>
</dbReference>
<evidence type="ECO:0000256" key="48">
    <source>
        <dbReference type="ARBA" id="ARBA00048420"/>
    </source>
</evidence>
<evidence type="ECO:0000256" key="28">
    <source>
        <dbReference type="ARBA" id="ARBA00023398"/>
    </source>
</evidence>
<comment type="catalytic activity">
    <reaction evidence="58">
        <text>3-oxododecanoyl-[ACP] + NADPH + H(+) = (3R)-hydroxydodecanoyl-[ACP] + NADP(+)</text>
        <dbReference type="Rhea" id="RHEA:41872"/>
        <dbReference type="Rhea" id="RHEA-COMP:9641"/>
        <dbReference type="Rhea" id="RHEA-COMP:9642"/>
        <dbReference type="ChEBI" id="CHEBI:15378"/>
        <dbReference type="ChEBI" id="CHEBI:57783"/>
        <dbReference type="ChEBI" id="CHEBI:58349"/>
        <dbReference type="ChEBI" id="CHEBI:78469"/>
        <dbReference type="ChEBI" id="CHEBI:78470"/>
    </reaction>
    <physiologicalReaction direction="left-to-right" evidence="58">
        <dbReference type="Rhea" id="RHEA:41873"/>
    </physiologicalReaction>
</comment>
<dbReference type="Gene3D" id="3.30.70.3290">
    <property type="match status" value="1"/>
</dbReference>
<keyword evidence="21" id="KW-0275">Fatty acid biosynthesis</keyword>
<evidence type="ECO:0000256" key="21">
    <source>
        <dbReference type="ARBA" id="ARBA00023160"/>
    </source>
</evidence>
<comment type="catalytic activity">
    <reaction evidence="33">
        <text>acetyl-CoA + n malonyl-CoA + 2n NADPH + 2n H(+) = a long-chain fatty acid + (n+1) CoA + n CO2 + 2n NADP(+).</text>
        <dbReference type="EC" id="2.3.1.85"/>
    </reaction>
</comment>
<dbReference type="InterPro" id="IPR049552">
    <property type="entry name" value="PKS_DH_N"/>
</dbReference>
<evidence type="ECO:0000313" key="67">
    <source>
        <dbReference type="Proteomes" id="UP001159042"/>
    </source>
</evidence>
<evidence type="ECO:0000256" key="8">
    <source>
        <dbReference type="ARBA" id="ARBA00022450"/>
    </source>
</evidence>
<dbReference type="Gene3D" id="3.10.129.110">
    <property type="entry name" value="Polyketide synthase dehydratase"/>
    <property type="match status" value="1"/>
</dbReference>
<dbReference type="InterPro" id="IPR014043">
    <property type="entry name" value="Acyl_transferase_dom"/>
</dbReference>
<dbReference type="Gene3D" id="3.40.50.1820">
    <property type="entry name" value="alpha/beta hydrolase"/>
    <property type="match status" value="1"/>
</dbReference>
<dbReference type="InterPro" id="IPR014030">
    <property type="entry name" value="Ketoacyl_synth_N"/>
</dbReference>
<dbReference type="PROSITE" id="PS50075">
    <property type="entry name" value="CARRIER"/>
    <property type="match status" value="1"/>
</dbReference>
<comment type="function">
    <text evidence="32">Fatty acid synthetase is a multifunctional enzyme that catalyzes the de novo biosynthesis of long-chain saturated fatty acids starting from acetyl-CoA and malonyl-CoA in the presence of NADPH. This multifunctional protein contains 7 catalytic activities and a site for the binding of the prosthetic group 4'-phosphopantetheine of the acyl carrier protein ([ACP]) domain.</text>
</comment>
<evidence type="ECO:0000256" key="23">
    <source>
        <dbReference type="ARBA" id="ARBA00023332"/>
    </source>
</evidence>
<dbReference type="SMART" id="SM00822">
    <property type="entry name" value="PKS_KR"/>
    <property type="match status" value="1"/>
</dbReference>
<evidence type="ECO:0000256" key="2">
    <source>
        <dbReference type="ARBA" id="ARBA00012004"/>
    </source>
</evidence>
<comment type="catalytic activity">
    <reaction evidence="35">
        <text>hexanoyl-[ACP] + malonyl-[ACP] + H(+) = 3-oxooctanoyl-[ACP] + holo-[ACP] + CO2</text>
        <dbReference type="Rhea" id="RHEA:41836"/>
        <dbReference type="Rhea" id="RHEA-COMP:9623"/>
        <dbReference type="Rhea" id="RHEA-COMP:9632"/>
        <dbReference type="Rhea" id="RHEA-COMP:9633"/>
        <dbReference type="Rhea" id="RHEA-COMP:9685"/>
        <dbReference type="ChEBI" id="CHEBI:15378"/>
        <dbReference type="ChEBI" id="CHEBI:16526"/>
        <dbReference type="ChEBI" id="CHEBI:64479"/>
        <dbReference type="ChEBI" id="CHEBI:78449"/>
        <dbReference type="ChEBI" id="CHEBI:78459"/>
        <dbReference type="ChEBI" id="CHEBI:78460"/>
    </reaction>
    <physiologicalReaction direction="left-to-right" evidence="35">
        <dbReference type="Rhea" id="RHEA:41837"/>
    </physiologicalReaction>
</comment>
<evidence type="ECO:0000256" key="20">
    <source>
        <dbReference type="ARBA" id="ARBA00023098"/>
    </source>
</evidence>
<keyword evidence="15" id="KW-0521">NADP</keyword>
<comment type="catalytic activity">
    <reaction evidence="26">
        <text>(3R)-hydroxydecanoyl-[ACP] = (2E)-decenoyl-[ACP] + H2O</text>
        <dbReference type="Rhea" id="RHEA:41860"/>
        <dbReference type="Rhea" id="RHEA-COMP:9638"/>
        <dbReference type="Rhea" id="RHEA-COMP:9639"/>
        <dbReference type="ChEBI" id="CHEBI:15377"/>
        <dbReference type="ChEBI" id="CHEBI:78466"/>
        <dbReference type="ChEBI" id="CHEBI:78467"/>
    </reaction>
    <physiologicalReaction direction="left-to-right" evidence="26">
        <dbReference type="Rhea" id="RHEA:41861"/>
    </physiologicalReaction>
</comment>
<dbReference type="SUPFAM" id="SSF53901">
    <property type="entry name" value="Thiolase-like"/>
    <property type="match status" value="1"/>
</dbReference>
<evidence type="ECO:0000256" key="10">
    <source>
        <dbReference type="ARBA" id="ARBA00022553"/>
    </source>
</evidence>
<evidence type="ECO:0000256" key="6">
    <source>
        <dbReference type="ARBA" id="ARBA00013191"/>
    </source>
</evidence>
<protein>
    <recommendedName>
        <fullName evidence="7">Fatty acid synthase</fullName>
        <ecNumber evidence="5">1.1.1.100</ecNumber>
        <ecNumber evidence="2">1.3.1.39</ecNumber>
        <ecNumber evidence="6">2.3.1.41</ecNumber>
        <ecNumber evidence="4">2.3.1.85</ecNumber>
        <ecNumber evidence="3">3.1.2.14</ecNumber>
    </recommendedName>
</protein>
<evidence type="ECO:0000256" key="5">
    <source>
        <dbReference type="ARBA" id="ARBA00012948"/>
    </source>
</evidence>
<organism evidence="66 67">
    <name type="scientific">Exocentrus adspersus</name>
    <dbReference type="NCBI Taxonomy" id="1586481"/>
    <lineage>
        <taxon>Eukaryota</taxon>
        <taxon>Metazoa</taxon>
        <taxon>Ecdysozoa</taxon>
        <taxon>Arthropoda</taxon>
        <taxon>Hexapoda</taxon>
        <taxon>Insecta</taxon>
        <taxon>Pterygota</taxon>
        <taxon>Neoptera</taxon>
        <taxon>Endopterygota</taxon>
        <taxon>Coleoptera</taxon>
        <taxon>Polyphaga</taxon>
        <taxon>Cucujiformia</taxon>
        <taxon>Chrysomeloidea</taxon>
        <taxon>Cerambycidae</taxon>
        <taxon>Lamiinae</taxon>
        <taxon>Acanthocinini</taxon>
        <taxon>Exocentrus</taxon>
    </lineage>
</organism>
<dbReference type="Pfam" id="PF13602">
    <property type="entry name" value="ADH_zinc_N_2"/>
    <property type="match status" value="1"/>
</dbReference>
<evidence type="ECO:0000256" key="51">
    <source>
        <dbReference type="ARBA" id="ARBA00048650"/>
    </source>
</evidence>
<keyword evidence="19" id="KW-0520">NAD</keyword>
<comment type="catalytic activity">
    <reaction evidence="48">
        <text>(2E)-octenoyl-[ACP] + NADPH + H(+) = octanoyl-[ACP] + NADP(+)</text>
        <dbReference type="Rhea" id="RHEA:41848"/>
        <dbReference type="Rhea" id="RHEA-COMP:9635"/>
        <dbReference type="Rhea" id="RHEA-COMP:9636"/>
        <dbReference type="ChEBI" id="CHEBI:15378"/>
        <dbReference type="ChEBI" id="CHEBI:57783"/>
        <dbReference type="ChEBI" id="CHEBI:58349"/>
        <dbReference type="ChEBI" id="CHEBI:78462"/>
        <dbReference type="ChEBI" id="CHEBI:78463"/>
    </reaction>
    <physiologicalReaction direction="left-to-right" evidence="48">
        <dbReference type="Rhea" id="RHEA:41849"/>
    </physiologicalReaction>
</comment>
<feature type="domain" description="Ketosynthase family 3 (KS3)" evidence="65">
    <location>
        <begin position="8"/>
        <end position="403"/>
    </location>
</feature>
<evidence type="ECO:0000256" key="58">
    <source>
        <dbReference type="ARBA" id="ARBA00049263"/>
    </source>
</evidence>
<evidence type="ECO:0000256" key="49">
    <source>
        <dbReference type="ARBA" id="ARBA00048506"/>
    </source>
</evidence>
<comment type="catalytic activity">
    <reaction evidence="45">
        <text>hexadecanoyl-[ACP] + malonyl-[ACP] + H(+) = 3-oxooctadecanoyl-[ACP] + holo-[ACP] + CO2</text>
        <dbReference type="Rhea" id="RHEA:41916"/>
        <dbReference type="Rhea" id="RHEA-COMP:9623"/>
        <dbReference type="Rhea" id="RHEA-COMP:9652"/>
        <dbReference type="Rhea" id="RHEA-COMP:9653"/>
        <dbReference type="Rhea" id="RHEA-COMP:9685"/>
        <dbReference type="ChEBI" id="CHEBI:15378"/>
        <dbReference type="ChEBI" id="CHEBI:16526"/>
        <dbReference type="ChEBI" id="CHEBI:64479"/>
        <dbReference type="ChEBI" id="CHEBI:78449"/>
        <dbReference type="ChEBI" id="CHEBI:78483"/>
        <dbReference type="ChEBI" id="CHEBI:78487"/>
    </reaction>
    <physiologicalReaction direction="left-to-right" evidence="45">
        <dbReference type="Rhea" id="RHEA:41917"/>
    </physiologicalReaction>
</comment>
<evidence type="ECO:0000256" key="11">
    <source>
        <dbReference type="ARBA" id="ARBA00022679"/>
    </source>
</evidence>
<dbReference type="InterPro" id="IPR014031">
    <property type="entry name" value="Ketoacyl_synth_C"/>
</dbReference>
<dbReference type="InterPro" id="IPR011032">
    <property type="entry name" value="GroES-like_sf"/>
</dbReference>
<accession>A0AAV8VMH3</accession>